<evidence type="ECO:0000313" key="1">
    <source>
        <dbReference type="EMBL" id="SAL84105.1"/>
    </source>
</evidence>
<reference evidence="1" key="1">
    <citation type="submission" date="2016-01" db="EMBL/GenBank/DDBJ databases">
        <authorList>
            <person name="Peeters C."/>
        </authorList>
    </citation>
    <scope>NUCLEOTIDE SEQUENCE [LARGE SCALE GENOMIC DNA]</scope>
    <source>
        <strain evidence="1">LMG 22937</strain>
    </source>
</reference>
<dbReference type="OrthoDB" id="9124678at2"/>
<dbReference type="Gene3D" id="3.20.20.80">
    <property type="entry name" value="Glycosidases"/>
    <property type="match status" value="1"/>
</dbReference>
<dbReference type="InterPro" id="IPR017853">
    <property type="entry name" value="GH"/>
</dbReference>
<name>A0A158KT02_9BURK</name>
<dbReference type="EMBL" id="FCOL02000114">
    <property type="protein sequence ID" value="SAL84105.1"/>
    <property type="molecule type" value="Genomic_DNA"/>
</dbReference>
<proteinExistence type="predicted"/>
<dbReference type="SUPFAM" id="SSF51445">
    <property type="entry name" value="(Trans)glycosidases"/>
    <property type="match status" value="1"/>
</dbReference>
<evidence type="ECO:0000313" key="2">
    <source>
        <dbReference type="Proteomes" id="UP000054925"/>
    </source>
</evidence>
<dbReference type="AlphaFoldDB" id="A0A158KT02"/>
<accession>A0A158KT02</accession>
<organism evidence="1 2">
    <name type="scientific">Caballeronia terrestris</name>
    <dbReference type="NCBI Taxonomy" id="1226301"/>
    <lineage>
        <taxon>Bacteria</taxon>
        <taxon>Pseudomonadati</taxon>
        <taxon>Pseudomonadota</taxon>
        <taxon>Betaproteobacteria</taxon>
        <taxon>Burkholderiales</taxon>
        <taxon>Burkholderiaceae</taxon>
        <taxon>Caballeronia</taxon>
    </lineage>
</organism>
<protein>
    <submittedName>
        <fullName evidence="1">Uncharacterized protein</fullName>
    </submittedName>
</protein>
<comment type="caution">
    <text evidence="1">The sequence shown here is derived from an EMBL/GenBank/DDBJ whole genome shotgun (WGS) entry which is preliminary data.</text>
</comment>
<keyword evidence="2" id="KW-1185">Reference proteome</keyword>
<sequence>MLMAGAGGAALTACGGGFDSTDASGGLPTDVSKASTVSLSGATAPPAASLTDSAGTVWTLLNGRVMKNGTGVSTGSSVAQALLLYFNGIIYAQNASGVWYQNGSPWKNIGTTDPRNVVKPSNTSLFYGINGHMAWGSGIYFTMTAEQQLAILKDLGVTMYRCDTADAGMSATLAMALRGAFAGSGVGIMPVLNPRSAGWNPTGTEAAAYSLGYDMAVRCAQPLKGLVTHVECGNELDTIGLQIGGDGSQTTDWSPSQWPAFRGVIRGMIAGVKAVDPTIKCGVNVGIPMAYRALQMLWNGISPNGTAMGISGAAPLQWDYTTYHWYHSSGKLECAGRNNACINVLQVLKDSFNVPIWLTEWGWSGSADSPSAQSAYVQETMASYYAIKDKYNIECVMMYAVIDQDYGLIQADGVTKNPAYATFRNFVVANPVKTTA</sequence>
<dbReference type="Proteomes" id="UP000054925">
    <property type="component" value="Unassembled WGS sequence"/>
</dbReference>
<gene>
    <name evidence="1" type="ORF">AWB67_06591</name>
</gene>